<dbReference type="GO" id="GO:0000287">
    <property type="term" value="F:magnesium ion binding"/>
    <property type="evidence" value="ECO:0007669"/>
    <property type="project" value="InterPro"/>
</dbReference>
<proteinExistence type="inferred from homology"/>
<dbReference type="InterPro" id="IPR012000">
    <property type="entry name" value="Thiamin_PyroP_enz_cen_dom"/>
</dbReference>
<feature type="domain" description="Thiamine pyrophosphate enzyme central" evidence="5">
    <location>
        <begin position="229"/>
        <end position="330"/>
    </location>
</feature>
<dbReference type="SUPFAM" id="SSF52518">
    <property type="entry name" value="Thiamin diphosphate-binding fold (THDP-binding)"/>
    <property type="match status" value="2"/>
</dbReference>
<dbReference type="InterPro" id="IPR029061">
    <property type="entry name" value="THDP-binding"/>
</dbReference>
<comment type="similarity">
    <text evidence="1 3">Belongs to the TPP enzyme family.</text>
</comment>
<keyword evidence="2 3" id="KW-0786">Thiamine pyrophosphate</keyword>
<evidence type="ECO:0000256" key="1">
    <source>
        <dbReference type="ARBA" id="ARBA00007812"/>
    </source>
</evidence>
<dbReference type="AlphaFoldDB" id="A0A7Y4H382"/>
<keyword evidence="9" id="KW-1185">Reference proteome</keyword>
<dbReference type="PANTHER" id="PTHR18968:SF13">
    <property type="entry name" value="ACETOLACTATE SYNTHASE CATALYTIC SUBUNIT, MITOCHONDRIAL"/>
    <property type="match status" value="1"/>
</dbReference>
<dbReference type="GO" id="GO:0050660">
    <property type="term" value="F:flavin adenine dinucleotide binding"/>
    <property type="evidence" value="ECO:0007669"/>
    <property type="project" value="TreeGrafter"/>
</dbReference>
<sequence>MDAERTQHSLGSGADRKADRESGSDFLSGAEAFLSQLKASGVEYLFSNAGTDFPPIIEAFARASTTQLSFPTPLLVSHEAVAMGMAHGFYLVTGRLQAVMVHVNVGLANATMGIINAASDNVPVIVCSGRTPITETGRAGSRTTPIHWGQEMRDQAAMVREIVKWDYELRYGDQAIDVVSRAVSLATSDPPGPVYLSLPREALAEVSTSDVRTRKPVAAELGRPLKDAIEKAAELLANAKFPLVIAQRGTGSGDFEPLSEFVDRYALPTCEFWATRNSLSTSHPMHLGRDPTDWLRGADVVLVMDSMVPWIPDQVAPPSGCKAIAIGSDPLFSRVPMRGYPFDVLLTGSPAEAVRALDEALATHKDLDRAQISERRRGVHARRDAIRQQIRSRIEAGSGSPMSPAWVSHCISQAKAPSAVVFSELACEPAAMTFEKPRTLFTVPQAGGLGWALPAALGAQLADPISEVIACVGDGSYIFSNPVACHHMASAHRLPVLTIVFNNGIWNAVRRATVGMYPDGAAAQANKMPLTSLEPSPDCCGIARAHGAYAERVEQGEELPGALERALEQVRTSRLQALLEVMVSY</sequence>
<evidence type="ECO:0000256" key="4">
    <source>
        <dbReference type="SAM" id="MobiDB-lite"/>
    </source>
</evidence>
<dbReference type="InterPro" id="IPR029035">
    <property type="entry name" value="DHS-like_NAD/FAD-binding_dom"/>
</dbReference>
<organism evidence="8 9">
    <name type="scientific">Bradyrhizobium archetypum</name>
    <dbReference type="NCBI Taxonomy" id="2721160"/>
    <lineage>
        <taxon>Bacteria</taxon>
        <taxon>Pseudomonadati</taxon>
        <taxon>Pseudomonadota</taxon>
        <taxon>Alphaproteobacteria</taxon>
        <taxon>Hyphomicrobiales</taxon>
        <taxon>Nitrobacteraceae</taxon>
        <taxon>Bradyrhizobium</taxon>
    </lineage>
</organism>
<dbReference type="GO" id="GO:0009097">
    <property type="term" value="P:isoleucine biosynthetic process"/>
    <property type="evidence" value="ECO:0007669"/>
    <property type="project" value="TreeGrafter"/>
</dbReference>
<evidence type="ECO:0000259" key="5">
    <source>
        <dbReference type="Pfam" id="PF00205"/>
    </source>
</evidence>
<dbReference type="EMBL" id="JAAVLW010000002">
    <property type="protein sequence ID" value="NOJ45912.1"/>
    <property type="molecule type" value="Genomic_DNA"/>
</dbReference>
<dbReference type="GO" id="GO:0005948">
    <property type="term" value="C:acetolactate synthase complex"/>
    <property type="evidence" value="ECO:0007669"/>
    <property type="project" value="TreeGrafter"/>
</dbReference>
<dbReference type="PANTHER" id="PTHR18968">
    <property type="entry name" value="THIAMINE PYROPHOSPHATE ENZYMES"/>
    <property type="match status" value="1"/>
</dbReference>
<dbReference type="Pfam" id="PF02776">
    <property type="entry name" value="TPP_enzyme_N"/>
    <property type="match status" value="1"/>
</dbReference>
<dbReference type="InterPro" id="IPR045229">
    <property type="entry name" value="TPP_enz"/>
</dbReference>
<dbReference type="GO" id="GO:0030976">
    <property type="term" value="F:thiamine pyrophosphate binding"/>
    <property type="evidence" value="ECO:0007669"/>
    <property type="project" value="InterPro"/>
</dbReference>
<dbReference type="GO" id="GO:0003984">
    <property type="term" value="F:acetolactate synthase activity"/>
    <property type="evidence" value="ECO:0007669"/>
    <property type="project" value="TreeGrafter"/>
</dbReference>
<name>A0A7Y4H382_9BRAD</name>
<evidence type="ECO:0000259" key="7">
    <source>
        <dbReference type="Pfam" id="PF02776"/>
    </source>
</evidence>
<evidence type="ECO:0000313" key="8">
    <source>
        <dbReference type="EMBL" id="NOJ45912.1"/>
    </source>
</evidence>
<accession>A0A7Y4H382</accession>
<protein>
    <submittedName>
        <fullName evidence="8">Thiamine pyrophosphate-requiring protein</fullName>
    </submittedName>
</protein>
<dbReference type="NCBIfam" id="NF006203">
    <property type="entry name" value="PRK08327.1"/>
    <property type="match status" value="1"/>
</dbReference>
<evidence type="ECO:0000256" key="3">
    <source>
        <dbReference type="RuleBase" id="RU362132"/>
    </source>
</evidence>
<dbReference type="InterPro" id="IPR011766">
    <property type="entry name" value="TPP_enzyme_TPP-bd"/>
</dbReference>
<dbReference type="CDD" id="cd02002">
    <property type="entry name" value="TPP_BFDC"/>
    <property type="match status" value="1"/>
</dbReference>
<evidence type="ECO:0000256" key="2">
    <source>
        <dbReference type="ARBA" id="ARBA00023052"/>
    </source>
</evidence>
<reference evidence="8 9" key="1">
    <citation type="submission" date="2020-03" db="EMBL/GenBank/DDBJ databases">
        <title>Bradyrhizobium diversity isolated from nodules of Muelleranthus trifoliolatus.</title>
        <authorList>
            <person name="Klepa M."/>
            <person name="Helene L."/>
            <person name="Hungria M."/>
        </authorList>
    </citation>
    <scope>NUCLEOTIDE SEQUENCE [LARGE SCALE GENOMIC DNA]</scope>
    <source>
        <strain evidence="8 9">WSM 1744</strain>
    </source>
</reference>
<evidence type="ECO:0000313" key="9">
    <source>
        <dbReference type="Proteomes" id="UP000528734"/>
    </source>
</evidence>
<dbReference type="RefSeq" id="WP_171708802.1">
    <property type="nucleotide sequence ID" value="NZ_JAAVLW010000002.1"/>
</dbReference>
<dbReference type="Gene3D" id="3.40.50.1220">
    <property type="entry name" value="TPP-binding domain"/>
    <property type="match status" value="1"/>
</dbReference>
<dbReference type="CDD" id="cd07035">
    <property type="entry name" value="TPP_PYR_POX_like"/>
    <property type="match status" value="1"/>
</dbReference>
<feature type="domain" description="Thiamine pyrophosphate enzyme TPP-binding" evidence="6">
    <location>
        <begin position="432"/>
        <end position="571"/>
    </location>
</feature>
<dbReference type="GO" id="GO:0009099">
    <property type="term" value="P:L-valine biosynthetic process"/>
    <property type="evidence" value="ECO:0007669"/>
    <property type="project" value="TreeGrafter"/>
</dbReference>
<feature type="domain" description="Thiamine pyrophosphate enzyme N-terminal TPP-binding" evidence="7">
    <location>
        <begin position="28"/>
        <end position="158"/>
    </location>
</feature>
<dbReference type="Pfam" id="PF02775">
    <property type="entry name" value="TPP_enzyme_C"/>
    <property type="match status" value="1"/>
</dbReference>
<dbReference type="InterPro" id="IPR012001">
    <property type="entry name" value="Thiamin_PyroP_enz_TPP-bd_dom"/>
</dbReference>
<dbReference type="Proteomes" id="UP000528734">
    <property type="component" value="Unassembled WGS sequence"/>
</dbReference>
<gene>
    <name evidence="8" type="ORF">HCN50_06535</name>
</gene>
<dbReference type="Pfam" id="PF00205">
    <property type="entry name" value="TPP_enzyme_M"/>
    <property type="match status" value="1"/>
</dbReference>
<dbReference type="Gene3D" id="3.40.50.970">
    <property type="match status" value="2"/>
</dbReference>
<comment type="caution">
    <text evidence="8">The sequence shown here is derived from an EMBL/GenBank/DDBJ whole genome shotgun (WGS) entry which is preliminary data.</text>
</comment>
<feature type="region of interest" description="Disordered" evidence="4">
    <location>
        <begin position="1"/>
        <end position="22"/>
    </location>
</feature>
<dbReference type="SUPFAM" id="SSF52467">
    <property type="entry name" value="DHS-like NAD/FAD-binding domain"/>
    <property type="match status" value="1"/>
</dbReference>
<evidence type="ECO:0000259" key="6">
    <source>
        <dbReference type="Pfam" id="PF02775"/>
    </source>
</evidence>